<evidence type="ECO:0008006" key="5">
    <source>
        <dbReference type="Google" id="ProtNLM"/>
    </source>
</evidence>
<evidence type="ECO:0000313" key="4">
    <source>
        <dbReference type="Proteomes" id="UP001144372"/>
    </source>
</evidence>
<dbReference type="PANTHER" id="PTHR43615:SF1">
    <property type="entry name" value="PPDK_N DOMAIN-CONTAINING PROTEIN"/>
    <property type="match status" value="1"/>
</dbReference>
<protein>
    <recommendedName>
        <fullName evidence="5">Phosphoenolpyruvate synthase</fullName>
    </recommendedName>
</protein>
<dbReference type="EMBL" id="BSDR01000001">
    <property type="protein sequence ID" value="GLI32990.1"/>
    <property type="molecule type" value="Genomic_DNA"/>
</dbReference>
<evidence type="ECO:0000313" key="3">
    <source>
        <dbReference type="EMBL" id="GLI32990.1"/>
    </source>
</evidence>
<dbReference type="GO" id="GO:0005524">
    <property type="term" value="F:ATP binding"/>
    <property type="evidence" value="ECO:0007669"/>
    <property type="project" value="InterPro"/>
</dbReference>
<dbReference type="Gene3D" id="3.30.470.20">
    <property type="entry name" value="ATP-grasp fold, B domain"/>
    <property type="match status" value="2"/>
</dbReference>
<dbReference type="Pfam" id="PF01326">
    <property type="entry name" value="PPDK_N"/>
    <property type="match status" value="1"/>
</dbReference>
<evidence type="ECO:0000259" key="2">
    <source>
        <dbReference type="Pfam" id="PF01326"/>
    </source>
</evidence>
<feature type="domain" description="PEP-utilising enzyme mobile" evidence="1">
    <location>
        <begin position="783"/>
        <end position="853"/>
    </location>
</feature>
<sequence length="868" mass="98185">MNDKYIGKISEPLLPIYSRFGEKGLRLQKLKQLGFVVPDGLLLSVEFMQYLIRSMGLQGEIDKILEREAKRDANLEACVREILKGKVPEDAIRIPVEEAIRSISRSYSGPDRDSADVLFAVRSAALGEDDETTSFAGQYSTVLNVNLEHIWSAIFECYASWWTERAVSYRATHKMLNTEPRISIIVQLQLNPEYSGVLFTRHPFNPSENMVIEAVAGFGEKLVSGKATPARWEIDPRTKKIVDFQADPAGQAASLSKSHLDALIDIGQKAETAFGKGLDLEWAIEGDTLYILQLRPVSTLDRKPSCDSMAENFYSRSIVEDLWSDRMTDMTASIVFDELSDLYTFKAPLRKLKLHELSSIQAIRVINGYGYLNNLSIAKLLEFLPGFLRFREIQNVFPPSIREKVLQTPFQPLKVLRLLPRLPLLFSDPAILPFLTVPLLKRHIRKIEDELNRVDVDSYAEMTCTSLRNELERLLNLLAGLQVRNQWGYGNASIFTWILNHFATRYAGRSDAWVLKRMSHIPSNITLTIQEDLMKISRCFDEELRKVFLDTSEKENLWEILQTRYGDHPATRRIEKFIAAYRYRSANRDFIHPRWDEKPGLVLDLLTILLKTGSHAAEIEGKTAAEPNRSALPAFITAPILYVLLRSARSFLALREDLRFALDKVFYRIRKLLLAMSKNEAFRGLEAVRDGIFFLRLDELRDILDRKKSIREMLQVIQSRKEMYTEDREKSPPFYVFHDGEHTVDLCPVSASGKVFAGTAASPGMAEGKARVIRSESDFDKLQKGEILIAYNTDPGWTPLFVTTAGVAVEMGGILNHCAIVAREYGVPAVVGLQGITGKIEDGQLVRIDGNSGTLEILDRGNVSSLDG</sequence>
<keyword evidence="4" id="KW-1185">Reference proteome</keyword>
<dbReference type="SUPFAM" id="SSF56059">
    <property type="entry name" value="Glutathione synthetase ATP-binding domain-like"/>
    <property type="match status" value="1"/>
</dbReference>
<feature type="domain" description="Pyruvate phosphate dikinase AMP/ATP-binding" evidence="2">
    <location>
        <begin position="19"/>
        <end position="305"/>
    </location>
</feature>
<dbReference type="InterPro" id="IPR008279">
    <property type="entry name" value="PEP-util_enz_mobile_dom"/>
</dbReference>
<organism evidence="3 4">
    <name type="scientific">Desulforhabdus amnigena</name>
    <dbReference type="NCBI Taxonomy" id="40218"/>
    <lineage>
        <taxon>Bacteria</taxon>
        <taxon>Pseudomonadati</taxon>
        <taxon>Thermodesulfobacteriota</taxon>
        <taxon>Syntrophobacteria</taxon>
        <taxon>Syntrophobacterales</taxon>
        <taxon>Syntrophobacteraceae</taxon>
        <taxon>Desulforhabdus</taxon>
    </lineage>
</organism>
<dbReference type="AlphaFoldDB" id="A0A9W6FT51"/>
<dbReference type="InterPro" id="IPR051549">
    <property type="entry name" value="PEP_Utilizing_Enz"/>
</dbReference>
<dbReference type="SUPFAM" id="SSF52009">
    <property type="entry name" value="Phosphohistidine domain"/>
    <property type="match status" value="1"/>
</dbReference>
<accession>A0A9W6FT51</accession>
<evidence type="ECO:0000259" key="1">
    <source>
        <dbReference type="Pfam" id="PF00391"/>
    </source>
</evidence>
<proteinExistence type="predicted"/>
<dbReference type="GO" id="GO:0016301">
    <property type="term" value="F:kinase activity"/>
    <property type="evidence" value="ECO:0007669"/>
    <property type="project" value="InterPro"/>
</dbReference>
<dbReference type="Gene3D" id="3.30.1490.20">
    <property type="entry name" value="ATP-grasp fold, A domain"/>
    <property type="match status" value="1"/>
</dbReference>
<dbReference type="Gene3D" id="3.50.30.10">
    <property type="entry name" value="Phosphohistidine domain"/>
    <property type="match status" value="1"/>
</dbReference>
<dbReference type="InterPro" id="IPR013815">
    <property type="entry name" value="ATP_grasp_subdomain_1"/>
</dbReference>
<gene>
    <name evidence="3" type="ORF">DAMNIGENAA_04230</name>
</gene>
<name>A0A9W6FT51_9BACT</name>
<dbReference type="PANTHER" id="PTHR43615">
    <property type="entry name" value="PHOSPHOENOLPYRUVATE SYNTHASE-RELATED"/>
    <property type="match status" value="1"/>
</dbReference>
<dbReference type="RefSeq" id="WP_281792007.1">
    <property type="nucleotide sequence ID" value="NZ_BSDR01000001.1"/>
</dbReference>
<dbReference type="Proteomes" id="UP001144372">
    <property type="component" value="Unassembled WGS sequence"/>
</dbReference>
<comment type="caution">
    <text evidence="3">The sequence shown here is derived from an EMBL/GenBank/DDBJ whole genome shotgun (WGS) entry which is preliminary data.</text>
</comment>
<dbReference type="InterPro" id="IPR002192">
    <property type="entry name" value="PPDK_AMP/ATP-bd"/>
</dbReference>
<dbReference type="InterPro" id="IPR036637">
    <property type="entry name" value="Phosphohistidine_dom_sf"/>
</dbReference>
<dbReference type="Pfam" id="PF00391">
    <property type="entry name" value="PEP-utilizers"/>
    <property type="match status" value="1"/>
</dbReference>
<reference evidence="3" key="1">
    <citation type="submission" date="2022-12" db="EMBL/GenBank/DDBJ databases">
        <title>Reference genome sequencing for broad-spectrum identification of bacterial and archaeal isolates by mass spectrometry.</title>
        <authorList>
            <person name="Sekiguchi Y."/>
            <person name="Tourlousse D.M."/>
        </authorList>
    </citation>
    <scope>NUCLEOTIDE SEQUENCE</scope>
    <source>
        <strain evidence="3">ASRB1</strain>
    </source>
</reference>